<evidence type="ECO:0000313" key="2">
    <source>
        <dbReference type="Proteomes" id="UP000507245"/>
    </source>
</evidence>
<evidence type="ECO:0000313" key="1">
    <source>
        <dbReference type="EMBL" id="CAB4303194.1"/>
    </source>
</evidence>
<accession>A0A6J5WVN8</accession>
<dbReference type="Proteomes" id="UP000507245">
    <property type="component" value="Unassembled WGS sequence"/>
</dbReference>
<protein>
    <submittedName>
        <fullName evidence="1">Uncharacterized protein</fullName>
    </submittedName>
</protein>
<gene>
    <name evidence="1" type="ORF">ORAREDHAP_LOCUS19229</name>
</gene>
<dbReference type="PANTHER" id="PTHR46407:SF3">
    <property type="entry name" value="OS02G0208700 PROTEIN"/>
    <property type="match status" value="1"/>
</dbReference>
<name>A0A6J5WVN8_PRUAR</name>
<proteinExistence type="predicted"/>
<keyword evidence="2" id="KW-1185">Reference proteome</keyword>
<reference evidence="2" key="1">
    <citation type="journal article" date="2020" name="Genome Biol.">
        <title>Gamete binning: chromosome-level and haplotype-resolved genome assembly enabled by high-throughput single-cell sequencing of gamete genomes.</title>
        <authorList>
            <person name="Campoy J.A."/>
            <person name="Sun H."/>
            <person name="Goel M."/>
            <person name="Jiao W.-B."/>
            <person name="Folz-Donahue K."/>
            <person name="Wang N."/>
            <person name="Rubio M."/>
            <person name="Liu C."/>
            <person name="Kukat C."/>
            <person name="Ruiz D."/>
            <person name="Huettel B."/>
            <person name="Schneeberger K."/>
        </authorList>
    </citation>
    <scope>NUCLEOTIDE SEQUENCE [LARGE SCALE GENOMIC DNA]</scope>
    <source>
        <strain evidence="2">cv. Rojo Pasion</strain>
    </source>
</reference>
<sequence length="125" mass="14079">MEHRLLPGIPDEIAQECLFRDWKAEVEPPEFLLLSKAAGYSQPIVVMAQARVNMNLDTRNPKYHTLPDYRLSLFEPKTASWAELPLMISGIRNGLPRFCQLNGVGSDLVVMGGWDPNTREVSNVV</sequence>
<dbReference type="OrthoDB" id="191037at2759"/>
<dbReference type="GO" id="GO:2000762">
    <property type="term" value="P:regulation of phenylpropanoid metabolic process"/>
    <property type="evidence" value="ECO:0007669"/>
    <property type="project" value="InterPro"/>
</dbReference>
<dbReference type="GO" id="GO:0080037">
    <property type="term" value="P:negative regulation of cytokinin-activated signaling pathway"/>
    <property type="evidence" value="ECO:0007669"/>
    <property type="project" value="InterPro"/>
</dbReference>
<dbReference type="InterPro" id="IPR044595">
    <property type="entry name" value="KMD1-4"/>
</dbReference>
<dbReference type="PANTHER" id="PTHR46407">
    <property type="entry name" value="OS02G0208700 PROTEIN"/>
    <property type="match status" value="1"/>
</dbReference>
<organism evidence="1 2">
    <name type="scientific">Prunus armeniaca</name>
    <name type="common">Apricot</name>
    <name type="synonym">Armeniaca vulgaris</name>
    <dbReference type="NCBI Taxonomy" id="36596"/>
    <lineage>
        <taxon>Eukaryota</taxon>
        <taxon>Viridiplantae</taxon>
        <taxon>Streptophyta</taxon>
        <taxon>Embryophyta</taxon>
        <taxon>Tracheophyta</taxon>
        <taxon>Spermatophyta</taxon>
        <taxon>Magnoliopsida</taxon>
        <taxon>eudicotyledons</taxon>
        <taxon>Gunneridae</taxon>
        <taxon>Pentapetalae</taxon>
        <taxon>rosids</taxon>
        <taxon>fabids</taxon>
        <taxon>Rosales</taxon>
        <taxon>Rosaceae</taxon>
        <taxon>Amygdaloideae</taxon>
        <taxon>Amygdaleae</taxon>
        <taxon>Prunus</taxon>
    </lineage>
</organism>
<dbReference type="AlphaFoldDB" id="A0A6J5WVN8"/>
<dbReference type="EMBL" id="CAEKKB010000003">
    <property type="protein sequence ID" value="CAB4303194.1"/>
    <property type="molecule type" value="Genomic_DNA"/>
</dbReference>